<dbReference type="EMBL" id="JABBWK010000034">
    <property type="protein sequence ID" value="KAG1899125.1"/>
    <property type="molecule type" value="Genomic_DNA"/>
</dbReference>
<sequence length="82" mass="8914">MPSVAAVLHFCRLCTKLDAALNGASSARYISFIKHLSPSVTISSVRHLELLYGPISNHAPGHSLNHELVRPALECIKQDRGP</sequence>
<proteinExistence type="predicted"/>
<organism evidence="1 2">
    <name type="scientific">Suillus fuscotomentosus</name>
    <dbReference type="NCBI Taxonomy" id="1912939"/>
    <lineage>
        <taxon>Eukaryota</taxon>
        <taxon>Fungi</taxon>
        <taxon>Dikarya</taxon>
        <taxon>Basidiomycota</taxon>
        <taxon>Agaricomycotina</taxon>
        <taxon>Agaricomycetes</taxon>
        <taxon>Agaricomycetidae</taxon>
        <taxon>Boletales</taxon>
        <taxon>Suillineae</taxon>
        <taxon>Suillaceae</taxon>
        <taxon>Suillus</taxon>
    </lineage>
</organism>
<dbReference type="AlphaFoldDB" id="A0AAD4E3P4"/>
<dbReference type="GeneID" id="64656265"/>
<dbReference type="RefSeq" id="XP_041224701.1">
    <property type="nucleotide sequence ID" value="XM_041361967.1"/>
</dbReference>
<accession>A0AAD4E3P4</accession>
<evidence type="ECO:0000313" key="2">
    <source>
        <dbReference type="Proteomes" id="UP001195769"/>
    </source>
</evidence>
<name>A0AAD4E3P4_9AGAM</name>
<evidence type="ECO:0000313" key="1">
    <source>
        <dbReference type="EMBL" id="KAG1899125.1"/>
    </source>
</evidence>
<gene>
    <name evidence="1" type="ORF">F5891DRAFT_1039757</name>
</gene>
<comment type="caution">
    <text evidence="1">The sequence shown here is derived from an EMBL/GenBank/DDBJ whole genome shotgun (WGS) entry which is preliminary data.</text>
</comment>
<dbReference type="Proteomes" id="UP001195769">
    <property type="component" value="Unassembled WGS sequence"/>
</dbReference>
<reference evidence="1" key="1">
    <citation type="journal article" date="2020" name="New Phytol.">
        <title>Comparative genomics reveals dynamic genome evolution in host specialist ectomycorrhizal fungi.</title>
        <authorList>
            <person name="Lofgren L.A."/>
            <person name="Nguyen N.H."/>
            <person name="Vilgalys R."/>
            <person name="Ruytinx J."/>
            <person name="Liao H.L."/>
            <person name="Branco S."/>
            <person name="Kuo A."/>
            <person name="LaButti K."/>
            <person name="Lipzen A."/>
            <person name="Andreopoulos W."/>
            <person name="Pangilinan J."/>
            <person name="Riley R."/>
            <person name="Hundley H."/>
            <person name="Na H."/>
            <person name="Barry K."/>
            <person name="Grigoriev I.V."/>
            <person name="Stajich J.E."/>
            <person name="Kennedy P.G."/>
        </authorList>
    </citation>
    <scope>NUCLEOTIDE SEQUENCE</scope>
    <source>
        <strain evidence="1">FC203</strain>
    </source>
</reference>
<keyword evidence="2" id="KW-1185">Reference proteome</keyword>
<protein>
    <submittedName>
        <fullName evidence="1">Uncharacterized protein</fullName>
    </submittedName>
</protein>